<dbReference type="Proteomes" id="UP000053091">
    <property type="component" value="Unassembled WGS sequence"/>
</dbReference>
<keyword evidence="7" id="KW-1185">Reference proteome</keyword>
<dbReference type="GO" id="GO:0003677">
    <property type="term" value="F:DNA binding"/>
    <property type="evidence" value="ECO:0007669"/>
    <property type="project" value="UniProtKB-KW"/>
</dbReference>
<dbReference type="InterPro" id="IPR001387">
    <property type="entry name" value="Cro/C1-type_HTH"/>
</dbReference>
<keyword evidence="3" id="KW-0804">Transcription</keyword>
<dbReference type="CDD" id="cd06529">
    <property type="entry name" value="S24_LexA-like"/>
    <property type="match status" value="1"/>
</dbReference>
<keyword evidence="1" id="KW-0805">Transcription regulation</keyword>
<dbReference type="Gene3D" id="1.10.260.40">
    <property type="entry name" value="lambda repressor-like DNA-binding domains"/>
    <property type="match status" value="1"/>
</dbReference>
<organism evidence="6">
    <name type="scientific">Lentimicrobium saccharophilum</name>
    <dbReference type="NCBI Taxonomy" id="1678841"/>
    <lineage>
        <taxon>Bacteria</taxon>
        <taxon>Pseudomonadati</taxon>
        <taxon>Bacteroidota</taxon>
        <taxon>Bacteroidia</taxon>
        <taxon>Bacteroidales</taxon>
        <taxon>Lentimicrobiaceae</taxon>
        <taxon>Lentimicrobium</taxon>
    </lineage>
</organism>
<dbReference type="InterPro" id="IPR039418">
    <property type="entry name" value="LexA-like"/>
</dbReference>
<evidence type="ECO:0000313" key="6">
    <source>
        <dbReference type="EMBL" id="GAP44390.1"/>
    </source>
</evidence>
<evidence type="ECO:0000256" key="3">
    <source>
        <dbReference type="ARBA" id="ARBA00023163"/>
    </source>
</evidence>
<evidence type="ECO:0000256" key="2">
    <source>
        <dbReference type="ARBA" id="ARBA00023125"/>
    </source>
</evidence>
<dbReference type="PATRIC" id="fig|1678841.3.peg.2876"/>
<dbReference type="AlphaFoldDB" id="A0A0S7C4K8"/>
<dbReference type="EMBL" id="DF968183">
    <property type="protein sequence ID" value="GAP44390.1"/>
    <property type="molecule type" value="Genomic_DNA"/>
</dbReference>
<evidence type="ECO:0000313" key="7">
    <source>
        <dbReference type="Proteomes" id="UP000053091"/>
    </source>
</evidence>
<keyword evidence="4" id="KW-0175">Coiled coil</keyword>
<dbReference type="SUPFAM" id="SSF51306">
    <property type="entry name" value="LexA/Signal peptidase"/>
    <property type="match status" value="1"/>
</dbReference>
<dbReference type="OrthoDB" id="3831186at2"/>
<dbReference type="Pfam" id="PF00717">
    <property type="entry name" value="Peptidase_S24"/>
    <property type="match status" value="1"/>
</dbReference>
<dbReference type="STRING" id="1678841.TBC1_12195"/>
<dbReference type="SUPFAM" id="SSF47413">
    <property type="entry name" value="lambda repressor-like DNA-binding domains"/>
    <property type="match status" value="1"/>
</dbReference>
<reference evidence="6" key="1">
    <citation type="journal article" date="2015" name="Genome Announc.">
        <title>Draft Genome Sequence of Bacteroidales Strain TBC1, a Novel Isolate from a Methanogenic Wastewater Treatment System.</title>
        <authorList>
            <person name="Tourlousse D.M."/>
            <person name="Matsuura N."/>
            <person name="Sun L."/>
            <person name="Toyonaga M."/>
            <person name="Kuroda K."/>
            <person name="Ohashi A."/>
            <person name="Cruz R."/>
            <person name="Yamaguchi T."/>
            <person name="Sekiguchi Y."/>
        </authorList>
    </citation>
    <scope>NUCLEOTIDE SEQUENCE [LARGE SCALE GENOMIC DNA]</scope>
    <source>
        <strain evidence="6">TBC1</strain>
    </source>
</reference>
<keyword evidence="2" id="KW-0238">DNA-binding</keyword>
<feature type="domain" description="HTH cro/C1-type" evidence="5">
    <location>
        <begin position="8"/>
        <end position="62"/>
    </location>
</feature>
<dbReference type="InterPro" id="IPR036286">
    <property type="entry name" value="LexA/Signal_pep-like_sf"/>
</dbReference>
<dbReference type="Pfam" id="PF01381">
    <property type="entry name" value="HTH_3"/>
    <property type="match status" value="1"/>
</dbReference>
<dbReference type="Gene3D" id="2.10.109.10">
    <property type="entry name" value="Umud Fragment, subunit A"/>
    <property type="match status" value="1"/>
</dbReference>
<gene>
    <name evidence="6" type="ORF">TBC1_12195</name>
</gene>
<dbReference type="PANTHER" id="PTHR40661:SF3">
    <property type="entry name" value="FELS-1 PROPHAGE TRANSCRIPTIONAL REGULATOR"/>
    <property type="match status" value="1"/>
</dbReference>
<name>A0A0S7C4K8_9BACT</name>
<sequence>MNIFASNIKLLRKRRGRTQDDVAFALDMKRSTLSGYENEVAQPGIEALLQLSNYYGVSVDTLLKIDLSGLRESELSQLEKGYDVFITGSKIRVLATTVDSGNNENVELVNQKASAGYRTGFADPEYIKVLPTFHMPFLSKEKKYRTFQINGDSMLPIPDGSWVTGEFVQNWNLIRDGQPYIILTLNDGIMFKVVYNLIRTESRLSLHSLNPLYEPYDVEIKDVREVWKFVHYISSAMPEPNLPKEDLTATVAALKKDMEKLKKQVASSTVLRLPFNDE</sequence>
<evidence type="ECO:0000259" key="5">
    <source>
        <dbReference type="PROSITE" id="PS50943"/>
    </source>
</evidence>
<dbReference type="SMART" id="SM00530">
    <property type="entry name" value="HTH_XRE"/>
    <property type="match status" value="1"/>
</dbReference>
<dbReference type="InterPro" id="IPR015927">
    <property type="entry name" value="Peptidase_S24_S26A/B/C"/>
</dbReference>
<dbReference type="PROSITE" id="PS50943">
    <property type="entry name" value="HTH_CROC1"/>
    <property type="match status" value="1"/>
</dbReference>
<dbReference type="RefSeq" id="WP_062043598.1">
    <property type="nucleotide sequence ID" value="NZ_DF968183.1"/>
</dbReference>
<proteinExistence type="predicted"/>
<evidence type="ECO:0000256" key="1">
    <source>
        <dbReference type="ARBA" id="ARBA00023015"/>
    </source>
</evidence>
<evidence type="ECO:0000256" key="4">
    <source>
        <dbReference type="SAM" id="Coils"/>
    </source>
</evidence>
<accession>A0A0S7C4K8</accession>
<dbReference type="InterPro" id="IPR010982">
    <property type="entry name" value="Lambda_DNA-bd_dom_sf"/>
</dbReference>
<feature type="coiled-coil region" evidence="4">
    <location>
        <begin position="244"/>
        <end position="271"/>
    </location>
</feature>
<dbReference type="PANTHER" id="PTHR40661">
    <property type="match status" value="1"/>
</dbReference>
<protein>
    <submittedName>
        <fullName evidence="6">Helix-turn-helix</fullName>
    </submittedName>
</protein>
<dbReference type="CDD" id="cd00093">
    <property type="entry name" value="HTH_XRE"/>
    <property type="match status" value="1"/>
</dbReference>